<feature type="domain" description="Sulfatase-modifying factor enzyme-like" evidence="2">
    <location>
        <begin position="82"/>
        <end position="324"/>
    </location>
</feature>
<dbReference type="Gene3D" id="3.90.1580.10">
    <property type="entry name" value="paralog of FGE (formylglycine-generating enzyme)"/>
    <property type="match status" value="1"/>
</dbReference>
<dbReference type="EMBL" id="CP051635">
    <property type="protein sequence ID" value="UTC99402.1"/>
    <property type="molecule type" value="Genomic_DNA"/>
</dbReference>
<evidence type="ECO:0000313" key="4">
    <source>
        <dbReference type="Proteomes" id="UP001056981"/>
    </source>
</evidence>
<dbReference type="RefSeq" id="WP_253716718.1">
    <property type="nucleotide sequence ID" value="NZ_CP051522.1"/>
</dbReference>
<accession>A0A9Q9EVW7</accession>
<dbReference type="InterPro" id="IPR016187">
    <property type="entry name" value="CTDL_fold"/>
</dbReference>
<dbReference type="SUPFAM" id="SSF56436">
    <property type="entry name" value="C-type lectin-like"/>
    <property type="match status" value="1"/>
</dbReference>
<name>A0A9Q9EVW7_TREDN</name>
<evidence type="ECO:0000313" key="3">
    <source>
        <dbReference type="EMBL" id="UTC99402.1"/>
    </source>
</evidence>
<reference evidence="3" key="1">
    <citation type="submission" date="2020-04" db="EMBL/GenBank/DDBJ databases">
        <title>Comparative genomics of oral phylogroup-2 Treponema strains.</title>
        <authorList>
            <person name="Zeng H."/>
            <person name="Chan Y.K."/>
            <person name="Watt R.M."/>
        </authorList>
    </citation>
    <scope>NUCLEOTIDE SEQUENCE</scope>
    <source>
        <strain evidence="3">OMZ 905</strain>
    </source>
</reference>
<dbReference type="Pfam" id="PF03781">
    <property type="entry name" value="FGE-sulfatase"/>
    <property type="match status" value="1"/>
</dbReference>
<proteinExistence type="predicted"/>
<dbReference type="Proteomes" id="UP001056981">
    <property type="component" value="Chromosome"/>
</dbReference>
<dbReference type="AlphaFoldDB" id="A0A9Q9EVW7"/>
<dbReference type="SUPFAM" id="SSF63825">
    <property type="entry name" value="YWTD domain"/>
    <property type="match status" value="1"/>
</dbReference>
<dbReference type="PANTHER" id="PTHR23150">
    <property type="entry name" value="SULFATASE MODIFYING FACTOR 1, 2"/>
    <property type="match status" value="1"/>
</dbReference>
<sequence length="738" mass="77749">MKHKKRGAALVTAALIALTLGAALVFTACPNNAGGSGGGSGGGGTPTPSADKIYTVDGVRFKMKSINVVNSKNIGHPDVSGNTPHAVSLSAYFIGETEVTQELWEKVMGTNPSHFQGAGMLPESGETQKKRPVEQVNWYHAIAFCNKLSIACNLEPCYMVTAGGNQIDFSTLEYSAIPTTNNTDWNNAAWDTGKNGFRLPTEAEWEWAAMGGTEDKWAGTDTESELINYAWYGVHSGSKTHEVKKKQPNGYGLYDMSGNVFEWCWDRFGPLPNPLPADYSGHASGSGQVVRGGGWYSSSSLVARAFRSSSASIAGDNNIGLRLVLSNKAGGTPTLTVRFGVNGTGGTIKAEVDGSEIISPAQVEKNKTIVFTARPENAGYVVEKWTKGGSPIAGETATVYTHTVTADANIAVHFKTVTAYDIYVSVTSNYKAYVYKNGSPTALSAQSPANYLNCSTVKALGTQVYIAGREEDSIIKPRVWKADGSRHWSGTNGRSSAYDIALHNGKTLVAGRTYDGTDAGASITDISDPAHPAVTFLYKITPPVTGAAAQALCSESGKVYAAGYKQNGSTQTAFLWTLPDGGTVSEVELGIMQASAHDTGHSIAGVCIQGGSVYVAGKKLWKVDGTTVTEINVPDAAIITAVCAHGTAVYAAGKKMNADLAVWKIEGVSASLYTTVSANNSNIYALCAFGSTFFAAGTIYDGGLYKPAWWSIADDLTVTEHILGTDSGAAYGICVTPQ</sequence>
<dbReference type="GO" id="GO:0120147">
    <property type="term" value="F:formylglycine-generating oxidase activity"/>
    <property type="evidence" value="ECO:0007669"/>
    <property type="project" value="TreeGrafter"/>
</dbReference>
<dbReference type="InterPro" id="IPR042095">
    <property type="entry name" value="SUMF_sf"/>
</dbReference>
<dbReference type="PANTHER" id="PTHR23150:SF19">
    <property type="entry name" value="FORMYLGLYCINE-GENERATING ENZYME"/>
    <property type="match status" value="1"/>
</dbReference>
<dbReference type="PROSITE" id="PS51257">
    <property type="entry name" value="PROKAR_LIPOPROTEIN"/>
    <property type="match status" value="1"/>
</dbReference>
<organism evidence="3 4">
    <name type="scientific">Treponema denticola</name>
    <dbReference type="NCBI Taxonomy" id="158"/>
    <lineage>
        <taxon>Bacteria</taxon>
        <taxon>Pseudomonadati</taxon>
        <taxon>Spirochaetota</taxon>
        <taxon>Spirochaetia</taxon>
        <taxon>Spirochaetales</taxon>
        <taxon>Treponemataceae</taxon>
        <taxon>Treponema</taxon>
    </lineage>
</organism>
<feature type="signal peptide" evidence="1">
    <location>
        <begin position="1"/>
        <end position="33"/>
    </location>
</feature>
<dbReference type="InterPro" id="IPR051043">
    <property type="entry name" value="Sulfatase_Mod_Factor_Kinase"/>
</dbReference>
<evidence type="ECO:0000259" key="2">
    <source>
        <dbReference type="Pfam" id="PF03781"/>
    </source>
</evidence>
<evidence type="ECO:0000256" key="1">
    <source>
        <dbReference type="SAM" id="SignalP"/>
    </source>
</evidence>
<feature type="chain" id="PRO_5040144945" evidence="1">
    <location>
        <begin position="34"/>
        <end position="738"/>
    </location>
</feature>
<protein>
    <submittedName>
        <fullName evidence="3">Formylglycine-generating enzyme family protein</fullName>
    </submittedName>
</protein>
<gene>
    <name evidence="3" type="ORF">E4N86_01235</name>
</gene>
<keyword evidence="1" id="KW-0732">Signal</keyword>
<dbReference type="InterPro" id="IPR005532">
    <property type="entry name" value="SUMF_dom"/>
</dbReference>